<evidence type="ECO:0000256" key="2">
    <source>
        <dbReference type="ARBA" id="ARBA00018874"/>
    </source>
</evidence>
<dbReference type="OrthoDB" id="10259639at2759"/>
<feature type="region of interest" description="Disordered" evidence="4">
    <location>
        <begin position="58"/>
        <end position="113"/>
    </location>
</feature>
<organism evidence="6">
    <name type="scientific">Leptosphaeria maculans (strain JN3 / isolate v23.1.3 / race Av1-4-5-6-7-8)</name>
    <name type="common">Blackleg fungus</name>
    <name type="synonym">Phoma lingam</name>
    <dbReference type="NCBI Taxonomy" id="985895"/>
    <lineage>
        <taxon>Eukaryota</taxon>
        <taxon>Fungi</taxon>
        <taxon>Dikarya</taxon>
        <taxon>Ascomycota</taxon>
        <taxon>Pezizomycotina</taxon>
        <taxon>Dothideomycetes</taxon>
        <taxon>Pleosporomycetidae</taxon>
        <taxon>Pleosporales</taxon>
        <taxon>Pleosporineae</taxon>
        <taxon>Leptosphaeriaceae</taxon>
        <taxon>Plenodomus</taxon>
        <taxon>Plenodomus lingam/Leptosphaeria maculans species complex</taxon>
    </lineage>
</organism>
<dbReference type="PANTHER" id="PTHR13292">
    <property type="entry name" value="AUTOPHAGY-RELATED PROTEIN 101"/>
    <property type="match status" value="1"/>
</dbReference>
<dbReference type="GO" id="GO:0000407">
    <property type="term" value="C:phagophore assembly site"/>
    <property type="evidence" value="ECO:0007669"/>
    <property type="project" value="TreeGrafter"/>
</dbReference>
<dbReference type="STRING" id="985895.E5AAT7"/>
<dbReference type="HOGENOM" id="CLU_069661_1_0_1"/>
<dbReference type="GO" id="GO:0019901">
    <property type="term" value="F:protein kinase binding"/>
    <property type="evidence" value="ECO:0007669"/>
    <property type="project" value="TreeGrafter"/>
</dbReference>
<comment type="similarity">
    <text evidence="1">Belongs to the ATG101 family.</text>
</comment>
<evidence type="ECO:0000313" key="6">
    <source>
        <dbReference type="Proteomes" id="UP000002668"/>
    </source>
</evidence>
<evidence type="ECO:0000313" key="5">
    <source>
        <dbReference type="EMBL" id="CBY00778.1"/>
    </source>
</evidence>
<dbReference type="InParanoid" id="E5AAT7"/>
<keyword evidence="6" id="KW-1185">Reference proteome</keyword>
<gene>
    <name evidence="5" type="ORF">LEMA_P019080.1</name>
</gene>
<dbReference type="EMBL" id="FP929138">
    <property type="protein sequence ID" value="CBY00778.1"/>
    <property type="molecule type" value="Genomic_DNA"/>
</dbReference>
<dbReference type="VEuPathDB" id="FungiDB:LEMA_P019080.1"/>
<proteinExistence type="inferred from homology"/>
<evidence type="ECO:0000256" key="4">
    <source>
        <dbReference type="SAM" id="MobiDB-lite"/>
    </source>
</evidence>
<protein>
    <recommendedName>
        <fullName evidence="2">Autophagy-related protein 101</fullName>
    </recommendedName>
</protein>
<evidence type="ECO:0000256" key="1">
    <source>
        <dbReference type="ARBA" id="ARBA00007130"/>
    </source>
</evidence>
<dbReference type="OMA" id="MECYLCA"/>
<evidence type="ECO:0000256" key="3">
    <source>
        <dbReference type="ARBA" id="ARBA00023006"/>
    </source>
</evidence>
<dbReference type="Pfam" id="PF07855">
    <property type="entry name" value="ATG101"/>
    <property type="match status" value="1"/>
</dbReference>
<dbReference type="eggNOG" id="KOG4493">
    <property type="taxonomic scope" value="Eukaryota"/>
</dbReference>
<sequence>MLVVSSCRRVVVFAGPGQGCGFFVRVRPFFCCNGRDDEWRALFQAFVVVRPQKQESPAAQSWISTPSAFQSQPGCRDKARPPKSPRGAPRGSLDTVLPIPGQRNPARASMEPRRRPEYHLEIFADAARVEEVVKAFTTCCLTYSLLSPRRAPHPPSPHYTVAQHRYLSTTSPDRAIAILHTIFFHRYFTSISPLTRDLLDLTLPAIDDVDLETLIEQKTHALRRAIDSTHQPRGRGQIAIQFFEKKRRKTYFFGKADEDVCWEQWTLDVTLAQPRTETDVLKVRRAMSKSVEKAAYKIISIVNRDKDHIPPITTTDANPFPYQIIVNPKAATENDWRPRIGLF</sequence>
<reference evidence="6" key="1">
    <citation type="journal article" date="2011" name="Nat. Commun.">
        <title>Effector diversification within compartments of the Leptosphaeria maculans genome affected by Repeat-Induced Point mutations.</title>
        <authorList>
            <person name="Rouxel T."/>
            <person name="Grandaubert J."/>
            <person name="Hane J.K."/>
            <person name="Hoede C."/>
            <person name="van de Wouw A.P."/>
            <person name="Couloux A."/>
            <person name="Dominguez V."/>
            <person name="Anthouard V."/>
            <person name="Bally P."/>
            <person name="Bourras S."/>
            <person name="Cozijnsen A.J."/>
            <person name="Ciuffetti L.M."/>
            <person name="Degrave A."/>
            <person name="Dilmaghani A."/>
            <person name="Duret L."/>
            <person name="Fudal I."/>
            <person name="Goodwin S.B."/>
            <person name="Gout L."/>
            <person name="Glaser N."/>
            <person name="Linglin J."/>
            <person name="Kema G.H.J."/>
            <person name="Lapalu N."/>
            <person name="Lawrence C.B."/>
            <person name="May K."/>
            <person name="Meyer M."/>
            <person name="Ollivier B."/>
            <person name="Poulain J."/>
            <person name="Schoch C.L."/>
            <person name="Simon A."/>
            <person name="Spatafora J.W."/>
            <person name="Stachowiak A."/>
            <person name="Turgeon B.G."/>
            <person name="Tyler B.M."/>
            <person name="Vincent D."/>
            <person name="Weissenbach J."/>
            <person name="Amselem J."/>
            <person name="Quesneville H."/>
            <person name="Oliver R.P."/>
            <person name="Wincker P."/>
            <person name="Balesdent M.-H."/>
            <person name="Howlett B.J."/>
        </authorList>
    </citation>
    <scope>NUCLEOTIDE SEQUENCE [LARGE SCALE GENOMIC DNA]</scope>
    <source>
        <strain evidence="6">JN3 / isolate v23.1.3 / race Av1-4-5-6-7-8</strain>
    </source>
</reference>
<dbReference type="GO" id="GO:1990316">
    <property type="term" value="C:Atg1/ULK1 kinase complex"/>
    <property type="evidence" value="ECO:0007669"/>
    <property type="project" value="TreeGrafter"/>
</dbReference>
<dbReference type="GO" id="GO:0000045">
    <property type="term" value="P:autophagosome assembly"/>
    <property type="evidence" value="ECO:0007669"/>
    <property type="project" value="TreeGrafter"/>
</dbReference>
<feature type="compositionally biased region" description="Polar residues" evidence="4">
    <location>
        <begin position="58"/>
        <end position="73"/>
    </location>
</feature>
<dbReference type="InterPro" id="IPR012445">
    <property type="entry name" value="ATG101"/>
</dbReference>
<dbReference type="AlphaFoldDB" id="E5AAT7"/>
<name>E5AAT7_LEPMJ</name>
<dbReference type="PANTHER" id="PTHR13292:SF0">
    <property type="entry name" value="AUTOPHAGY-RELATED PROTEIN 101"/>
    <property type="match status" value="1"/>
</dbReference>
<keyword evidence="3" id="KW-0072">Autophagy</keyword>
<accession>E5AAT7</accession>
<dbReference type="Proteomes" id="UP000002668">
    <property type="component" value="Genome"/>
</dbReference>